<proteinExistence type="predicted"/>
<evidence type="ECO:0000256" key="1">
    <source>
        <dbReference type="SAM" id="Phobius"/>
    </source>
</evidence>
<reference evidence="2" key="1">
    <citation type="submission" date="2021-02" db="EMBL/GenBank/DDBJ databases">
        <authorList>
            <person name="Dougan E. K."/>
            <person name="Rhodes N."/>
            <person name="Thang M."/>
            <person name="Chan C."/>
        </authorList>
    </citation>
    <scope>NUCLEOTIDE SEQUENCE</scope>
</reference>
<keyword evidence="1" id="KW-0472">Membrane</keyword>
<accession>A0A812NKC9</accession>
<dbReference type="Proteomes" id="UP000601435">
    <property type="component" value="Unassembled WGS sequence"/>
</dbReference>
<sequence>MSSPDRRGQFSDPGSILSSTAEIRQIWQGLWTVLGGVGSFSRPELGQNRMAPRSFDTTFRGMTKRQLEDAAGADLRHHLGFLSVVLACFSMFAGKIYKFRGVQCIRSLNAVITAMVMLMMMILMIFTIITIIITIIIGVAIGITIIIIIILTFGVNPPKEPEVSEQPELQRPWVLSNSEAIPSQREGFMGDIDRAFEVSVGKNSAPWRTPSWQLDSTSLRPVFYHTIGGVGHARQEHEGKLRVPTPRNLTPGPGHYFKDSDGCVSLFSDYMRPQGRQAV</sequence>
<dbReference type="AlphaFoldDB" id="A0A812NKC9"/>
<feature type="transmembrane region" description="Helical" evidence="1">
    <location>
        <begin position="135"/>
        <end position="155"/>
    </location>
</feature>
<evidence type="ECO:0000313" key="3">
    <source>
        <dbReference type="Proteomes" id="UP000601435"/>
    </source>
</evidence>
<name>A0A812NKC9_9DINO</name>
<keyword evidence="3" id="KW-1185">Reference proteome</keyword>
<gene>
    <name evidence="2" type="primary">trpB2</name>
    <name evidence="2" type="ORF">SNEC2469_LOCUS7916</name>
</gene>
<feature type="transmembrane region" description="Helical" evidence="1">
    <location>
        <begin position="109"/>
        <end position="129"/>
    </location>
</feature>
<dbReference type="EMBL" id="CAJNJA010013264">
    <property type="protein sequence ID" value="CAE7317039.1"/>
    <property type="molecule type" value="Genomic_DNA"/>
</dbReference>
<keyword evidence="1" id="KW-0812">Transmembrane</keyword>
<evidence type="ECO:0000313" key="2">
    <source>
        <dbReference type="EMBL" id="CAE7317039.1"/>
    </source>
</evidence>
<comment type="caution">
    <text evidence="2">The sequence shown here is derived from an EMBL/GenBank/DDBJ whole genome shotgun (WGS) entry which is preliminary data.</text>
</comment>
<keyword evidence="1" id="KW-1133">Transmembrane helix</keyword>
<protein>
    <submittedName>
        <fullName evidence="2">TrpB2 protein</fullName>
    </submittedName>
</protein>
<organism evidence="2 3">
    <name type="scientific">Symbiodinium necroappetens</name>
    <dbReference type="NCBI Taxonomy" id="1628268"/>
    <lineage>
        <taxon>Eukaryota</taxon>
        <taxon>Sar</taxon>
        <taxon>Alveolata</taxon>
        <taxon>Dinophyceae</taxon>
        <taxon>Suessiales</taxon>
        <taxon>Symbiodiniaceae</taxon>
        <taxon>Symbiodinium</taxon>
    </lineage>
</organism>
<dbReference type="OrthoDB" id="10486843at2759"/>